<evidence type="ECO:0000256" key="4">
    <source>
        <dbReference type="RuleBase" id="RU369062"/>
    </source>
</evidence>
<organism evidence="6 7">
    <name type="scientific">Tenacibaculum platacis</name>
    <dbReference type="NCBI Taxonomy" id="3137852"/>
    <lineage>
        <taxon>Bacteria</taxon>
        <taxon>Pseudomonadati</taxon>
        <taxon>Bacteroidota</taxon>
        <taxon>Flavobacteriia</taxon>
        <taxon>Flavobacteriales</taxon>
        <taxon>Flavobacteriaceae</taxon>
        <taxon>Tenacibaculum</taxon>
    </lineage>
</organism>
<dbReference type="EMBL" id="CAXIXY010000007">
    <property type="protein sequence ID" value="CAL2093701.1"/>
    <property type="molecule type" value="Genomic_DNA"/>
</dbReference>
<dbReference type="GO" id="GO:0008976">
    <property type="term" value="F:polyphosphate kinase activity"/>
    <property type="evidence" value="ECO:0007669"/>
    <property type="project" value="UniProtKB-EC"/>
</dbReference>
<evidence type="ECO:0000256" key="3">
    <source>
        <dbReference type="ARBA" id="ARBA00022777"/>
    </source>
</evidence>
<dbReference type="PIRSF" id="PIRSF028756">
    <property type="entry name" value="PPK2_prd"/>
    <property type="match status" value="1"/>
</dbReference>
<keyword evidence="2 4" id="KW-0808">Transferase</keyword>
<gene>
    <name evidence="6" type="ORF">T190607A01A_50257</name>
</gene>
<dbReference type="Gene3D" id="3.40.50.300">
    <property type="entry name" value="P-loop containing nucleotide triphosphate hydrolases"/>
    <property type="match status" value="1"/>
</dbReference>
<proteinExistence type="inferred from homology"/>
<dbReference type="EC" id="2.7.4.-" evidence="4"/>
<reference evidence="6 7" key="1">
    <citation type="submission" date="2024-05" db="EMBL/GenBank/DDBJ databases">
        <authorList>
            <person name="Duchaud E."/>
        </authorList>
    </citation>
    <scope>NUCLEOTIDE SEQUENCE [LARGE SCALE GENOMIC DNA]</scope>
    <source>
        <strain evidence="6">Ena-SAMPLE-TAB-13-05-2024-13:56:06:370-140302</strain>
    </source>
</reference>
<protein>
    <recommendedName>
        <fullName evidence="4">ADP/GDP-polyphosphate phosphotransferase</fullName>
        <ecNumber evidence="4">2.7.4.-</ecNumber>
    </recommendedName>
    <alternativeName>
        <fullName evidence="4">Polyphosphate kinase PPK2</fullName>
    </alternativeName>
</protein>
<evidence type="ECO:0000313" key="7">
    <source>
        <dbReference type="Proteomes" id="UP001497416"/>
    </source>
</evidence>
<dbReference type="Pfam" id="PF03976">
    <property type="entry name" value="PPK2"/>
    <property type="match status" value="1"/>
</dbReference>
<dbReference type="RefSeq" id="WP_348713670.1">
    <property type="nucleotide sequence ID" value="NZ_CAXIXY010000007.1"/>
</dbReference>
<dbReference type="Proteomes" id="UP001497416">
    <property type="component" value="Unassembled WGS sequence"/>
</dbReference>
<comment type="caution">
    <text evidence="6">The sequence shown here is derived from an EMBL/GenBank/DDBJ whole genome shotgun (WGS) entry which is preliminary data.</text>
</comment>
<dbReference type="NCBIfam" id="TIGR03707">
    <property type="entry name" value="PPK2_P_aer"/>
    <property type="match status" value="1"/>
</dbReference>
<keyword evidence="3 4" id="KW-0418">Kinase</keyword>
<evidence type="ECO:0000259" key="5">
    <source>
        <dbReference type="Pfam" id="PF03976"/>
    </source>
</evidence>
<keyword evidence="7" id="KW-1185">Reference proteome</keyword>
<dbReference type="PANTHER" id="PTHR34383:SF1">
    <property type="entry name" value="ADP-POLYPHOSPHATE PHOSPHOTRANSFERASE"/>
    <property type="match status" value="1"/>
</dbReference>
<comment type="function">
    <text evidence="4">Uses inorganic polyphosphate (polyP) as a donor to convert GDP to GTP or ADP to ATP.</text>
</comment>
<dbReference type="InterPro" id="IPR027417">
    <property type="entry name" value="P-loop_NTPase"/>
</dbReference>
<dbReference type="PANTHER" id="PTHR34383">
    <property type="entry name" value="POLYPHOSPHATE:AMP PHOSPHOTRANSFERASE-RELATED"/>
    <property type="match status" value="1"/>
</dbReference>
<evidence type="ECO:0000256" key="2">
    <source>
        <dbReference type="ARBA" id="ARBA00022679"/>
    </source>
</evidence>
<name>A0ABP1ER98_9FLAO</name>
<comment type="similarity">
    <text evidence="1 4">Belongs to the polyphosphate kinase 2 (PPK2) family. Class I subfamily.</text>
</comment>
<evidence type="ECO:0000256" key="1">
    <source>
        <dbReference type="ARBA" id="ARBA00009924"/>
    </source>
</evidence>
<dbReference type="SUPFAM" id="SSF52540">
    <property type="entry name" value="P-loop containing nucleoside triphosphate hydrolases"/>
    <property type="match status" value="1"/>
</dbReference>
<feature type="domain" description="Polyphosphate kinase-2-related" evidence="5">
    <location>
        <begin position="47"/>
        <end position="267"/>
    </location>
</feature>
<comment type="subunit">
    <text evidence="4">Homotetramer.</text>
</comment>
<dbReference type="InterPro" id="IPR022486">
    <property type="entry name" value="PPK2_PA0141"/>
</dbReference>
<sequence>MDKNTANNTKGFKLTQEDADKLNTKDGLISILSKEPYNVERALRYVNYLQKLEELQVELIRLQTWAIEKGERIIVLFEGRDAAGKGGAIRRITERINPRYMRIVALPKPTEEESTQWYFQRYVEQFPKAGELVLFDRSWYNRAVVEPVNGFCTEDQYKIFMKQVNGFEKMILQSGIRLVKIYMSISKKEQQKRFDEIKNDPLKQWKMTPVDERAQQLWDDYTVYKKKMFKKTNTELSPWKIIRANRKTEARIACIEHILSSIPYDKNTEI</sequence>
<dbReference type="InterPro" id="IPR016898">
    <property type="entry name" value="Polyphosphate_phosphotransfera"/>
</dbReference>
<accession>A0ABP1ER98</accession>
<evidence type="ECO:0000313" key="6">
    <source>
        <dbReference type="EMBL" id="CAL2093701.1"/>
    </source>
</evidence>
<dbReference type="InterPro" id="IPR022488">
    <property type="entry name" value="PPK2-related"/>
</dbReference>